<dbReference type="EMBL" id="JARJCN010000244">
    <property type="protein sequence ID" value="KAJ7061897.1"/>
    <property type="molecule type" value="Genomic_DNA"/>
</dbReference>
<proteinExistence type="predicted"/>
<dbReference type="AlphaFoldDB" id="A0AAD6TQ68"/>
<evidence type="ECO:0000256" key="1">
    <source>
        <dbReference type="SAM" id="MobiDB-lite"/>
    </source>
</evidence>
<name>A0AAD6TQ68_9AGAR</name>
<gene>
    <name evidence="2" type="ORF">B0H15DRAFT_958850</name>
</gene>
<reference evidence="2" key="1">
    <citation type="submission" date="2023-03" db="EMBL/GenBank/DDBJ databases">
        <title>Massive genome expansion in bonnet fungi (Mycena s.s.) driven by repeated elements and novel gene families across ecological guilds.</title>
        <authorList>
            <consortium name="Lawrence Berkeley National Laboratory"/>
            <person name="Harder C.B."/>
            <person name="Miyauchi S."/>
            <person name="Viragh M."/>
            <person name="Kuo A."/>
            <person name="Thoen E."/>
            <person name="Andreopoulos B."/>
            <person name="Lu D."/>
            <person name="Skrede I."/>
            <person name="Drula E."/>
            <person name="Henrissat B."/>
            <person name="Morin E."/>
            <person name="Kohler A."/>
            <person name="Barry K."/>
            <person name="LaButti K."/>
            <person name="Morin E."/>
            <person name="Salamov A."/>
            <person name="Lipzen A."/>
            <person name="Mereny Z."/>
            <person name="Hegedus B."/>
            <person name="Baldrian P."/>
            <person name="Stursova M."/>
            <person name="Weitz H."/>
            <person name="Taylor A."/>
            <person name="Grigoriev I.V."/>
            <person name="Nagy L.G."/>
            <person name="Martin F."/>
            <person name="Kauserud H."/>
        </authorList>
    </citation>
    <scope>NUCLEOTIDE SEQUENCE</scope>
    <source>
        <strain evidence="2">CBHHK173m</strain>
    </source>
</reference>
<organism evidence="2 3">
    <name type="scientific">Mycena belliarum</name>
    <dbReference type="NCBI Taxonomy" id="1033014"/>
    <lineage>
        <taxon>Eukaryota</taxon>
        <taxon>Fungi</taxon>
        <taxon>Dikarya</taxon>
        <taxon>Basidiomycota</taxon>
        <taxon>Agaricomycotina</taxon>
        <taxon>Agaricomycetes</taxon>
        <taxon>Agaricomycetidae</taxon>
        <taxon>Agaricales</taxon>
        <taxon>Marasmiineae</taxon>
        <taxon>Mycenaceae</taxon>
        <taxon>Mycena</taxon>
    </lineage>
</organism>
<feature type="region of interest" description="Disordered" evidence="1">
    <location>
        <begin position="1"/>
        <end position="43"/>
    </location>
</feature>
<evidence type="ECO:0000313" key="3">
    <source>
        <dbReference type="Proteomes" id="UP001222325"/>
    </source>
</evidence>
<keyword evidence="3" id="KW-1185">Reference proteome</keyword>
<feature type="compositionally biased region" description="Polar residues" evidence="1">
    <location>
        <begin position="1"/>
        <end position="19"/>
    </location>
</feature>
<feature type="compositionally biased region" description="Low complexity" evidence="1">
    <location>
        <begin position="268"/>
        <end position="286"/>
    </location>
</feature>
<sequence length="560" mass="60816">MSTSLPLNHSPSHAFSSLRTVPRGADSVHDCASSGPAPPLSQQALTDTNLAFLPTDERNAAPAAPARHARASPLSPCAARVCRRHAKCADHLRRYTWPGSGLFPSSTPKSLPTSTDALHALADEARRRCRPRLYLNHPAPSTQTPCRVPPRTLALSSDDALLTPPRRMYSASREYAGRPCLRLRVVGCRRGARSRIADNTLTRTALDAAPFSPHREIPDTRCSPRPLTRYQSSCELRFCASSPTPRRACSRRFAPRRRRMTATNSAHSTPASSPRASLPRPTLRAARPARHNEPRPPPALDPKHRAARAASIREPHAARRPAQRPLYRARSPPATPRLGVHARFRLVRPARSCKPAGAQIACSSTNARLPGSAAALVDASPRQLLHPACALPAPPTAPPRAARAGSPANPQVAGLARLRTVALEAPALRRTSVVRALARTLTCRRRRGAGCPPAHTALRAESGLSKDQMRDFSPPSGSNVRLRSSSKCLVFRLAKRGGLCADRNLRLAALRGARSSFDASKRVVLSPNPLGSAYFERHLTFARYLQLIVPLVQLFPQTQR</sequence>
<evidence type="ECO:0000313" key="2">
    <source>
        <dbReference type="EMBL" id="KAJ7061897.1"/>
    </source>
</evidence>
<protein>
    <submittedName>
        <fullName evidence="2">Uncharacterized protein</fullName>
    </submittedName>
</protein>
<accession>A0AAD6TQ68</accession>
<comment type="caution">
    <text evidence="2">The sequence shown here is derived from an EMBL/GenBank/DDBJ whole genome shotgun (WGS) entry which is preliminary data.</text>
</comment>
<dbReference type="Proteomes" id="UP001222325">
    <property type="component" value="Unassembled WGS sequence"/>
</dbReference>
<feature type="compositionally biased region" description="Basic residues" evidence="1">
    <location>
        <begin position="248"/>
        <end position="260"/>
    </location>
</feature>
<feature type="region of interest" description="Disordered" evidence="1">
    <location>
        <begin position="245"/>
        <end position="334"/>
    </location>
</feature>